<proteinExistence type="predicted"/>
<name>A0A9D1TLR7_9BACI</name>
<reference evidence="1" key="2">
    <citation type="submission" date="2021-04" db="EMBL/GenBank/DDBJ databases">
        <authorList>
            <person name="Gilroy R."/>
        </authorList>
    </citation>
    <scope>NUCLEOTIDE SEQUENCE</scope>
    <source>
        <strain evidence="1">CHK169-2315</strain>
    </source>
</reference>
<reference evidence="1" key="1">
    <citation type="journal article" date="2021" name="PeerJ">
        <title>Extensive microbial diversity within the chicken gut microbiome revealed by metagenomics and culture.</title>
        <authorList>
            <person name="Gilroy R."/>
            <person name="Ravi A."/>
            <person name="Getino M."/>
            <person name="Pursley I."/>
            <person name="Horton D.L."/>
            <person name="Alikhan N.F."/>
            <person name="Baker D."/>
            <person name="Gharbi K."/>
            <person name="Hall N."/>
            <person name="Watson M."/>
            <person name="Adriaenssens E.M."/>
            <person name="Foster-Nyarko E."/>
            <person name="Jarju S."/>
            <person name="Secka A."/>
            <person name="Antonio M."/>
            <person name="Oren A."/>
            <person name="Chaudhuri R.R."/>
            <person name="La Ragione R."/>
            <person name="Hildebrand F."/>
            <person name="Pallen M.J."/>
        </authorList>
    </citation>
    <scope>NUCLEOTIDE SEQUENCE</scope>
    <source>
        <strain evidence="1">CHK169-2315</strain>
    </source>
</reference>
<dbReference type="Proteomes" id="UP000823937">
    <property type="component" value="Unassembled WGS sequence"/>
</dbReference>
<comment type="caution">
    <text evidence="1">The sequence shown here is derived from an EMBL/GenBank/DDBJ whole genome shotgun (WGS) entry which is preliminary data.</text>
</comment>
<gene>
    <name evidence="1" type="ORF">H9895_11490</name>
</gene>
<sequence>MEMLLDFLKDILKVIIRAISAYVFHKILFKNEKTTRSRRKRKGGSQK</sequence>
<dbReference type="EMBL" id="DXHX01000167">
    <property type="protein sequence ID" value="HIV75687.1"/>
    <property type="molecule type" value="Genomic_DNA"/>
</dbReference>
<organism evidence="1 2">
    <name type="scientific">Candidatus Pseudogracilibacillus intestinigallinarum</name>
    <dbReference type="NCBI Taxonomy" id="2838742"/>
    <lineage>
        <taxon>Bacteria</taxon>
        <taxon>Bacillati</taxon>
        <taxon>Bacillota</taxon>
        <taxon>Bacilli</taxon>
        <taxon>Bacillales</taxon>
        <taxon>Bacillaceae</taxon>
        <taxon>Pseudogracilibacillus</taxon>
    </lineage>
</organism>
<dbReference type="AlphaFoldDB" id="A0A9D1TLR7"/>
<accession>A0A9D1TLR7</accession>
<evidence type="ECO:0000313" key="1">
    <source>
        <dbReference type="EMBL" id="HIV75687.1"/>
    </source>
</evidence>
<protein>
    <submittedName>
        <fullName evidence="1">Uncharacterized protein</fullName>
    </submittedName>
</protein>
<evidence type="ECO:0000313" key="2">
    <source>
        <dbReference type="Proteomes" id="UP000823937"/>
    </source>
</evidence>